<dbReference type="InterPro" id="IPR008928">
    <property type="entry name" value="6-hairpin_glycosidase_sf"/>
</dbReference>
<dbReference type="RefSeq" id="WP_155620634.1">
    <property type="nucleotide sequence ID" value="NZ_WNZZ01000016.1"/>
</dbReference>
<name>A0A6N8EY70_PAEMA</name>
<dbReference type="GO" id="GO:0005975">
    <property type="term" value="P:carbohydrate metabolic process"/>
    <property type="evidence" value="ECO:0007669"/>
    <property type="project" value="InterPro"/>
</dbReference>
<keyword evidence="1" id="KW-0808">Transferase</keyword>
<proteinExistence type="predicted"/>
<organism evidence="1 2">
    <name type="scientific">Paenibacillus macerans</name>
    <name type="common">Bacillus macerans</name>
    <dbReference type="NCBI Taxonomy" id="44252"/>
    <lineage>
        <taxon>Bacteria</taxon>
        <taxon>Bacillati</taxon>
        <taxon>Bacillota</taxon>
        <taxon>Bacilli</taxon>
        <taxon>Bacillales</taxon>
        <taxon>Paenibacillaceae</taxon>
        <taxon>Paenibacillus</taxon>
    </lineage>
</organism>
<evidence type="ECO:0000313" key="2">
    <source>
        <dbReference type="Proteomes" id="UP000442469"/>
    </source>
</evidence>
<dbReference type="EMBL" id="WNZZ01000016">
    <property type="protein sequence ID" value="MUG24625.1"/>
    <property type="molecule type" value="Genomic_DNA"/>
</dbReference>
<dbReference type="SUPFAM" id="SSF48208">
    <property type="entry name" value="Six-hairpin glycosidases"/>
    <property type="match status" value="1"/>
</dbReference>
<comment type="caution">
    <text evidence="1">The sequence shown here is derived from an EMBL/GenBank/DDBJ whole genome shotgun (WGS) entry which is preliminary data.</text>
</comment>
<accession>A0A6N8EY70</accession>
<sequence>MERRSVRFDHLAKMTDETGILEHALGVVPRRNEGYSTDDQARALWVCLEWAGNCGPEEQKWLDRLAETYTAFLLWAQKEDGHFHNNFAYDRSQEPEMPSDDCLGRVLWACAKVMTSKPSSSFAFAVESILRKALAQADGMRYPRGWAYALAAFGLLQRSGFDIDLTVRIKELADRLTGLYRRHSAPNWSWYEPEITYSNELLPWGLLWAYEILQRPELLETALNSLDFLIGLSQNEAGQIRPVGSHGWCRPDYRALWDQQPVDVMKLALAAAKAYELTDMPKYEAVALKCRDWFYGANDLGVPMVNERDGSCYDGLNADGPNRNCGAEAVVSYLLTEAVCEKWAREQAQLAKIQ</sequence>
<protein>
    <submittedName>
        <fullName evidence="1">Glycosyl transferase</fullName>
    </submittedName>
</protein>
<gene>
    <name evidence="1" type="ORF">GNQ08_19835</name>
</gene>
<dbReference type="AlphaFoldDB" id="A0A6N8EY70"/>
<reference evidence="1 2" key="1">
    <citation type="submission" date="2019-11" db="EMBL/GenBank/DDBJ databases">
        <title>Draft genome sequences of five Paenibacillus species of dairy origin.</title>
        <authorList>
            <person name="Olajide A.M."/>
            <person name="Chen S."/>
            <person name="Lapointe G."/>
        </authorList>
    </citation>
    <scope>NUCLEOTIDE SEQUENCE [LARGE SCALE GENOMIC DNA]</scope>
    <source>
        <strain evidence="1 2">3CT49</strain>
    </source>
</reference>
<dbReference type="Proteomes" id="UP000442469">
    <property type="component" value="Unassembled WGS sequence"/>
</dbReference>
<evidence type="ECO:0000313" key="1">
    <source>
        <dbReference type="EMBL" id="MUG24625.1"/>
    </source>
</evidence>
<dbReference type="GO" id="GO:0016740">
    <property type="term" value="F:transferase activity"/>
    <property type="evidence" value="ECO:0007669"/>
    <property type="project" value="UniProtKB-KW"/>
</dbReference>